<evidence type="ECO:0000256" key="1">
    <source>
        <dbReference type="SAM" id="Phobius"/>
    </source>
</evidence>
<keyword evidence="1" id="KW-1133">Transmembrane helix</keyword>
<accession>A0A150WT19</accession>
<keyword evidence="1" id="KW-0472">Membrane</keyword>
<comment type="caution">
    <text evidence="2">The sequence shown here is derived from an EMBL/GenBank/DDBJ whole genome shotgun (WGS) entry which is preliminary data.</text>
</comment>
<sequence length="95" mass="10065">MSAVLAAAITGFLGSFLPDTKRIDGTHIHATIYIGAFVAMGSQVVSAGPLQIFLVSFIGTTIYFLITPYLKGLGGRLGLIAFISSLLGVAMRFWL</sequence>
<dbReference type="OrthoDB" id="6333271at2"/>
<dbReference type="EMBL" id="LUKE01000001">
    <property type="protein sequence ID" value="KYG67429.1"/>
    <property type="molecule type" value="Genomic_DNA"/>
</dbReference>
<feature type="transmembrane region" description="Helical" evidence="1">
    <location>
        <begin position="52"/>
        <end position="70"/>
    </location>
</feature>
<dbReference type="RefSeq" id="WP_061835014.1">
    <property type="nucleotide sequence ID" value="NZ_LUKE01000001.1"/>
</dbReference>
<reference evidence="2 3" key="1">
    <citation type="submission" date="2016-03" db="EMBL/GenBank/DDBJ databases">
        <authorList>
            <person name="Ploux O."/>
        </authorList>
    </citation>
    <scope>NUCLEOTIDE SEQUENCE [LARGE SCALE GENOMIC DNA]</scope>
    <source>
        <strain evidence="2 3">R0</strain>
    </source>
</reference>
<dbReference type="AlphaFoldDB" id="A0A150WT19"/>
<name>A0A150WT19_BDEBC</name>
<keyword evidence="1" id="KW-0812">Transmembrane</keyword>
<proteinExistence type="predicted"/>
<gene>
    <name evidence="2" type="ORF">AZI86_01855</name>
</gene>
<feature type="transmembrane region" description="Helical" evidence="1">
    <location>
        <begin position="76"/>
        <end position="94"/>
    </location>
</feature>
<protein>
    <submittedName>
        <fullName evidence="2">Uncharacterized protein</fullName>
    </submittedName>
</protein>
<keyword evidence="3" id="KW-1185">Reference proteome</keyword>
<dbReference type="Proteomes" id="UP000075320">
    <property type="component" value="Unassembled WGS sequence"/>
</dbReference>
<evidence type="ECO:0000313" key="3">
    <source>
        <dbReference type="Proteomes" id="UP000075320"/>
    </source>
</evidence>
<evidence type="ECO:0000313" key="2">
    <source>
        <dbReference type="EMBL" id="KYG67429.1"/>
    </source>
</evidence>
<organism evidence="2 3">
    <name type="scientific">Bdellovibrio bacteriovorus</name>
    <dbReference type="NCBI Taxonomy" id="959"/>
    <lineage>
        <taxon>Bacteria</taxon>
        <taxon>Pseudomonadati</taxon>
        <taxon>Bdellovibrionota</taxon>
        <taxon>Bdellovibrionia</taxon>
        <taxon>Bdellovibrionales</taxon>
        <taxon>Pseudobdellovibrionaceae</taxon>
        <taxon>Bdellovibrio</taxon>
    </lineage>
</organism>